<evidence type="ECO:0000313" key="3">
    <source>
        <dbReference type="Proteomes" id="UP000199268"/>
    </source>
</evidence>
<dbReference type="RefSeq" id="WP_092463513.1">
    <property type="nucleotide sequence ID" value="NZ_BJEE01000003.1"/>
</dbReference>
<dbReference type="AlphaFoldDB" id="A0A1C4BNV4"/>
<name>A0A1C4BNV4_9LACO</name>
<dbReference type="InterPro" id="IPR018604">
    <property type="entry name" value="YycI-like"/>
</dbReference>
<dbReference type="Gene3D" id="2.40.128.690">
    <property type="entry name" value="YycH protein, domain 3-like"/>
    <property type="match status" value="1"/>
</dbReference>
<dbReference type="Proteomes" id="UP000199268">
    <property type="component" value="Unassembled WGS sequence"/>
</dbReference>
<dbReference type="EMBL" id="FMAO01000013">
    <property type="protein sequence ID" value="SCC08586.1"/>
    <property type="molecule type" value="Genomic_DNA"/>
</dbReference>
<organism evidence="2 3">
    <name type="scientific">Weissella bombi</name>
    <dbReference type="NCBI Taxonomy" id="1505725"/>
    <lineage>
        <taxon>Bacteria</taxon>
        <taxon>Bacillati</taxon>
        <taxon>Bacillota</taxon>
        <taxon>Bacilli</taxon>
        <taxon>Lactobacillales</taxon>
        <taxon>Lactobacillaceae</taxon>
        <taxon>Weissella</taxon>
    </lineage>
</organism>
<sequence length="272" mass="31165">MDFKKVLTAFLIVFISLDIFLGAQWLRQYPFHDGRTTEEQIIDEMHDDGITYNSLSKKRTTGSYVAGKSGRNVLASERAQLDHDWQTTLVGDTLRVTMPKPVKLNAHGRNNVSALNVFVKKNNQVINGKKYKLSTKLSKMAQADSKSTNKLYVYVQKIAKEQRPFITRRAQITFEVTPTHELKGYEQRYISHTQYLRDDVQLISEEQALISLYQYNDLPNNSHVTIAHMGYQELTTVDKDIIFVPVWQFFIQNNGQKATTVTVNAINGAIMK</sequence>
<keyword evidence="3" id="KW-1185">Reference proteome</keyword>
<protein>
    <submittedName>
        <fullName evidence="2">Two-component signal transduction system YycFG, regulatory protein YycI</fullName>
    </submittedName>
</protein>
<feature type="domain" description="Regulatory protein YycH-like" evidence="1">
    <location>
        <begin position="36"/>
        <end position="266"/>
    </location>
</feature>
<dbReference type="GO" id="GO:0016020">
    <property type="term" value="C:membrane"/>
    <property type="evidence" value="ECO:0007669"/>
    <property type="project" value="InterPro"/>
</dbReference>
<reference evidence="3" key="1">
    <citation type="submission" date="2016-08" db="EMBL/GenBank/DDBJ databases">
        <authorList>
            <person name="Varghese N."/>
            <person name="Submissions Spin"/>
        </authorList>
    </citation>
    <scope>NUCLEOTIDE SEQUENCE [LARGE SCALE GENOMIC DNA]</scope>
    <source>
        <strain evidence="3">R-53094</strain>
    </source>
</reference>
<accession>A0A1C4BNV4</accession>
<dbReference type="Pfam" id="PF09648">
    <property type="entry name" value="YycI"/>
    <property type="match status" value="1"/>
</dbReference>
<gene>
    <name evidence="2" type="ORF">GA0061074_11343</name>
</gene>
<evidence type="ECO:0000259" key="1">
    <source>
        <dbReference type="Pfam" id="PF09648"/>
    </source>
</evidence>
<dbReference type="OrthoDB" id="2135943at2"/>
<dbReference type="STRING" id="1505725.GA0061074_11343"/>
<proteinExistence type="predicted"/>
<evidence type="ECO:0000313" key="2">
    <source>
        <dbReference type="EMBL" id="SCC08586.1"/>
    </source>
</evidence>